<dbReference type="AlphaFoldDB" id="A0A1D3D850"/>
<proteinExistence type="predicted"/>
<evidence type="ECO:0000256" key="2">
    <source>
        <dbReference type="ARBA" id="ARBA00022723"/>
    </source>
</evidence>
<keyword evidence="11" id="KW-1185">Reference proteome</keyword>
<dbReference type="InterPro" id="IPR001841">
    <property type="entry name" value="Znf_RING"/>
</dbReference>
<sequence length="434" mass="45464">MLWRTRGSAAAAALVAAASLLLIRGMAPDKKPLEDGPPGSSRTHARQHKQAEDGQDEQGTHPTGVSLGRGDSLPRAPISEDAQRGQHKALRRDQHGASVPSEEYAGGSATVEVHFEHRIWQAAARKHQQGPFGGPPVRFDVCASAALAPALPFGASQSVRTLLYLANSGRQGPPSDLQGPPILAGAQLAVTGASGSASAGLLKHFLGFPWLLGPDSFLTAFFVGAHDFALWLYDAQPDCCGLFARAHKATGGPDTDGRGLRRVGSRGFPGALASAAAECPQCLDTLVLEASEAPPMLRAFFFCVPVCFAAATGCCLDELLPKGGGEEGVSLARSAGEEELAGDLKAGCAATRSQKTAKAAAQGVSEKKAFTPPPLARIDACSHCFHLRCIQVWAQRETSCPLCKAVFSYIAAYNGTTRELLDVVRLLVIVRSSA</sequence>
<dbReference type="VEuPathDB" id="ToxoDB:cyc_04237"/>
<evidence type="ECO:0000313" key="10">
    <source>
        <dbReference type="EMBL" id="OEH79627.1"/>
    </source>
</evidence>
<accession>A0A1D3D850</accession>
<keyword evidence="8" id="KW-0732">Signal</keyword>
<dbReference type="InterPro" id="IPR013083">
    <property type="entry name" value="Znf_RING/FYVE/PHD"/>
</dbReference>
<evidence type="ECO:0000313" key="11">
    <source>
        <dbReference type="Proteomes" id="UP000095192"/>
    </source>
</evidence>
<feature type="domain" description="RING-type" evidence="9">
    <location>
        <begin position="381"/>
        <end position="404"/>
    </location>
</feature>
<evidence type="ECO:0000256" key="5">
    <source>
        <dbReference type="ARBA" id="ARBA00022833"/>
    </source>
</evidence>
<evidence type="ECO:0000259" key="9">
    <source>
        <dbReference type="PROSITE" id="PS50089"/>
    </source>
</evidence>
<evidence type="ECO:0000256" key="6">
    <source>
        <dbReference type="PROSITE-ProRule" id="PRU00175"/>
    </source>
</evidence>
<dbReference type="InterPro" id="IPR024766">
    <property type="entry name" value="Znf_RING_H2"/>
</dbReference>
<evidence type="ECO:0000256" key="3">
    <source>
        <dbReference type="ARBA" id="ARBA00022771"/>
    </source>
</evidence>
<protein>
    <recommendedName>
        <fullName evidence="9">RING-type domain-containing protein</fullName>
    </recommendedName>
</protein>
<feature type="region of interest" description="Disordered" evidence="7">
    <location>
        <begin position="29"/>
        <end position="105"/>
    </location>
</feature>
<dbReference type="Proteomes" id="UP000095192">
    <property type="component" value="Unassembled WGS sequence"/>
</dbReference>
<keyword evidence="3 6" id="KW-0863">Zinc-finger</keyword>
<reference evidence="10 11" key="1">
    <citation type="journal article" date="2016" name="BMC Genomics">
        <title>Comparative genomics reveals Cyclospora cayetanensis possesses coccidia-like metabolism and invasion components but unique surface antigens.</title>
        <authorList>
            <person name="Liu S."/>
            <person name="Wang L."/>
            <person name="Zheng H."/>
            <person name="Xu Z."/>
            <person name="Roellig D.M."/>
            <person name="Li N."/>
            <person name="Frace M.A."/>
            <person name="Tang K."/>
            <person name="Arrowood M.J."/>
            <person name="Moss D.M."/>
            <person name="Zhang L."/>
            <person name="Feng Y."/>
            <person name="Xiao L."/>
        </authorList>
    </citation>
    <scope>NUCLEOTIDE SEQUENCE [LARGE SCALE GENOMIC DNA]</scope>
    <source>
        <strain evidence="10 11">CHN_HEN01</strain>
    </source>
</reference>
<feature type="chain" id="PRO_5008914234" description="RING-type domain-containing protein" evidence="8">
    <location>
        <begin position="26"/>
        <end position="434"/>
    </location>
</feature>
<keyword evidence="2" id="KW-0479">Metal-binding</keyword>
<gene>
    <name evidence="10" type="ORF">cyc_04237</name>
</gene>
<evidence type="ECO:0000256" key="8">
    <source>
        <dbReference type="SAM" id="SignalP"/>
    </source>
</evidence>
<keyword evidence="4" id="KW-0833">Ubl conjugation pathway</keyword>
<evidence type="ECO:0000256" key="1">
    <source>
        <dbReference type="ARBA" id="ARBA00004906"/>
    </source>
</evidence>
<dbReference type="GO" id="GO:0008270">
    <property type="term" value="F:zinc ion binding"/>
    <property type="evidence" value="ECO:0007669"/>
    <property type="project" value="UniProtKB-KW"/>
</dbReference>
<dbReference type="InParanoid" id="A0A1D3D850"/>
<name>A0A1D3D850_9EIME</name>
<dbReference type="Pfam" id="PF12678">
    <property type="entry name" value="zf-rbx1"/>
    <property type="match status" value="1"/>
</dbReference>
<dbReference type="Gene3D" id="3.30.40.10">
    <property type="entry name" value="Zinc/RING finger domain, C3HC4 (zinc finger)"/>
    <property type="match status" value="1"/>
</dbReference>
<dbReference type="PROSITE" id="PS50089">
    <property type="entry name" value="ZF_RING_2"/>
    <property type="match status" value="1"/>
</dbReference>
<dbReference type="SUPFAM" id="SSF57850">
    <property type="entry name" value="RING/U-box"/>
    <property type="match status" value="1"/>
</dbReference>
<comment type="caution">
    <text evidence="10">The sequence shown here is derived from an EMBL/GenBank/DDBJ whole genome shotgun (WGS) entry which is preliminary data.</text>
</comment>
<evidence type="ECO:0000256" key="4">
    <source>
        <dbReference type="ARBA" id="ARBA00022786"/>
    </source>
</evidence>
<feature type="signal peptide" evidence="8">
    <location>
        <begin position="1"/>
        <end position="25"/>
    </location>
</feature>
<organism evidence="10 11">
    <name type="scientific">Cyclospora cayetanensis</name>
    <dbReference type="NCBI Taxonomy" id="88456"/>
    <lineage>
        <taxon>Eukaryota</taxon>
        <taxon>Sar</taxon>
        <taxon>Alveolata</taxon>
        <taxon>Apicomplexa</taxon>
        <taxon>Conoidasida</taxon>
        <taxon>Coccidia</taxon>
        <taxon>Eucoccidiorida</taxon>
        <taxon>Eimeriorina</taxon>
        <taxon>Eimeriidae</taxon>
        <taxon>Cyclospora</taxon>
    </lineage>
</organism>
<evidence type="ECO:0000256" key="7">
    <source>
        <dbReference type="SAM" id="MobiDB-lite"/>
    </source>
</evidence>
<dbReference type="EMBL" id="JROU02000326">
    <property type="protein sequence ID" value="OEH79627.1"/>
    <property type="molecule type" value="Genomic_DNA"/>
</dbReference>
<keyword evidence="5" id="KW-0862">Zinc</keyword>
<comment type="pathway">
    <text evidence="1">Protein modification; protein ubiquitination.</text>
</comment>